<dbReference type="Proteomes" id="UP000178857">
    <property type="component" value="Unassembled WGS sequence"/>
</dbReference>
<dbReference type="InterPro" id="IPR019734">
    <property type="entry name" value="TPR_rpt"/>
</dbReference>
<gene>
    <name evidence="2" type="ORF">A2970_01680</name>
</gene>
<proteinExistence type="predicted"/>
<dbReference type="PROSITE" id="PS50293">
    <property type="entry name" value="TPR_REGION"/>
    <property type="match status" value="1"/>
</dbReference>
<evidence type="ECO:0000313" key="2">
    <source>
        <dbReference type="EMBL" id="OGK53164.1"/>
    </source>
</evidence>
<sequence length="139" mass="16246">MKHGQNIKNLKILLFCLLFIFLLSNLISSQLISPLYSQIVAENKNSAVLYLQKIRTLSIFEQELQKYKSIYGGAIEDDVFRPELQQNSKIRSLRLALERNSKSRDVLYNLYLLYKEKGDEKTANNYFKRALELDPNIVK</sequence>
<accession>A0A1F7JC25</accession>
<dbReference type="InterPro" id="IPR011990">
    <property type="entry name" value="TPR-like_helical_dom_sf"/>
</dbReference>
<organism evidence="2 3">
    <name type="scientific">Candidatus Roizmanbacteria bacterium RIFCSPLOWO2_01_FULL_44_13</name>
    <dbReference type="NCBI Taxonomy" id="1802069"/>
    <lineage>
        <taxon>Bacteria</taxon>
        <taxon>Candidatus Roizmaniibacteriota</taxon>
    </lineage>
</organism>
<feature type="repeat" description="TPR" evidence="1">
    <location>
        <begin position="104"/>
        <end position="137"/>
    </location>
</feature>
<dbReference type="SUPFAM" id="SSF48452">
    <property type="entry name" value="TPR-like"/>
    <property type="match status" value="1"/>
</dbReference>
<evidence type="ECO:0000313" key="3">
    <source>
        <dbReference type="Proteomes" id="UP000178857"/>
    </source>
</evidence>
<dbReference type="PROSITE" id="PS50005">
    <property type="entry name" value="TPR"/>
    <property type="match status" value="1"/>
</dbReference>
<protein>
    <submittedName>
        <fullName evidence="2">Uncharacterized protein</fullName>
    </submittedName>
</protein>
<evidence type="ECO:0000256" key="1">
    <source>
        <dbReference type="PROSITE-ProRule" id="PRU00339"/>
    </source>
</evidence>
<dbReference type="AlphaFoldDB" id="A0A1F7JC25"/>
<keyword evidence="1" id="KW-0802">TPR repeat</keyword>
<comment type="caution">
    <text evidence="2">The sequence shown here is derived from an EMBL/GenBank/DDBJ whole genome shotgun (WGS) entry which is preliminary data.</text>
</comment>
<name>A0A1F7JC25_9BACT</name>
<dbReference type="EMBL" id="MGAT01000005">
    <property type="protein sequence ID" value="OGK53164.1"/>
    <property type="molecule type" value="Genomic_DNA"/>
</dbReference>
<reference evidence="2 3" key="1">
    <citation type="journal article" date="2016" name="Nat. Commun.">
        <title>Thousands of microbial genomes shed light on interconnected biogeochemical processes in an aquifer system.</title>
        <authorList>
            <person name="Anantharaman K."/>
            <person name="Brown C.T."/>
            <person name="Hug L.A."/>
            <person name="Sharon I."/>
            <person name="Castelle C.J."/>
            <person name="Probst A.J."/>
            <person name="Thomas B.C."/>
            <person name="Singh A."/>
            <person name="Wilkins M.J."/>
            <person name="Karaoz U."/>
            <person name="Brodie E.L."/>
            <person name="Williams K.H."/>
            <person name="Hubbard S.S."/>
            <person name="Banfield J.F."/>
        </authorList>
    </citation>
    <scope>NUCLEOTIDE SEQUENCE [LARGE SCALE GENOMIC DNA]</scope>
</reference>
<dbReference type="Gene3D" id="1.25.40.10">
    <property type="entry name" value="Tetratricopeptide repeat domain"/>
    <property type="match status" value="1"/>
</dbReference>